<comment type="caution">
    <text evidence="1">The sequence shown here is derived from an EMBL/GenBank/DDBJ whole genome shotgun (WGS) entry which is preliminary data.</text>
</comment>
<proteinExistence type="predicted"/>
<organism evidence="1">
    <name type="scientific">bioreactor metagenome</name>
    <dbReference type="NCBI Taxonomy" id="1076179"/>
    <lineage>
        <taxon>unclassified sequences</taxon>
        <taxon>metagenomes</taxon>
        <taxon>ecological metagenomes</taxon>
    </lineage>
</organism>
<accession>A0A645C6A6</accession>
<protein>
    <submittedName>
        <fullName evidence="1">Uncharacterized protein</fullName>
    </submittedName>
</protein>
<sequence>MEVSKLKKDEQNGNYIIDSRNDLWLEFCGSEVIIHYSKEHRHIMGMDYKTMDEWASEVCRFLVLLINGTVRFEYYYRGKKQIRVKLYSLHNGEEELIEHVRTTLNPFLLHSKNVKKEIKLIAFKQQ</sequence>
<dbReference type="AlphaFoldDB" id="A0A645C6A6"/>
<name>A0A645C6A6_9ZZZZ</name>
<gene>
    <name evidence="1" type="ORF">SDC9_120071</name>
</gene>
<reference evidence="1" key="1">
    <citation type="submission" date="2019-08" db="EMBL/GenBank/DDBJ databases">
        <authorList>
            <person name="Kucharzyk K."/>
            <person name="Murdoch R.W."/>
            <person name="Higgins S."/>
            <person name="Loffler F."/>
        </authorList>
    </citation>
    <scope>NUCLEOTIDE SEQUENCE</scope>
</reference>
<evidence type="ECO:0000313" key="1">
    <source>
        <dbReference type="EMBL" id="MPM73095.1"/>
    </source>
</evidence>
<dbReference type="EMBL" id="VSSQ01025147">
    <property type="protein sequence ID" value="MPM73095.1"/>
    <property type="molecule type" value="Genomic_DNA"/>
</dbReference>